<keyword evidence="6 7" id="KW-0961">Cell wall biogenesis/degradation</keyword>
<keyword evidence="5 7" id="KW-0456">Lyase</keyword>
<sequence length="464" mass="50033">MRETARAERQRATQRALYERFAAGSSSPPTPLAAPSAPELSGLGYYQLLPVDPGAPAADGGAAAPPDPEYIPAAVPAPGDPQAQAQPAPADDLVPPADQLPGEDGKKQRRRRTKRRRNLVMLAVVLVFALVVAGSVLTVKSVLKQFNPDDYPGPGGEAVEFTVQDGWGVQVISRKLEELDVVSDDKLFARAVEESTAASKVIHPGNYLLKKQMRAADAAVELINNKPDKVFYVALKANLRMPAALEEIAKGSGLQLSELAKLAEQPAKFGLPAGVENLEGWLHPGEYRFALDTSAHQVLQTLVDATKKSLKAAGEDDLARGYRALKIASIMQAEATPNDYAAVAGAIENRLHKDNTQTHGLLQVDSAVIYGLDRYSLQFSAQERADASNAYNTYVHPGLPPTPIGSPSDDAIKAAVNPAQNNYYYWVTVNTQTGETKFAATYPEHQQNQTEFRAWCAQNSDVCQ</sequence>
<evidence type="ECO:0000256" key="6">
    <source>
        <dbReference type="ARBA" id="ARBA00023316"/>
    </source>
</evidence>
<evidence type="ECO:0000256" key="8">
    <source>
        <dbReference type="SAM" id="MobiDB-lite"/>
    </source>
</evidence>
<dbReference type="Pfam" id="PF02618">
    <property type="entry name" value="YceG"/>
    <property type="match status" value="1"/>
</dbReference>
<feature type="compositionally biased region" description="Low complexity" evidence="8">
    <location>
        <begin position="72"/>
        <end position="100"/>
    </location>
</feature>
<evidence type="ECO:0000313" key="10">
    <source>
        <dbReference type="Proteomes" id="UP001195422"/>
    </source>
</evidence>
<comment type="similarity">
    <text evidence="7">Belongs to the transglycosylase MltG family.</text>
</comment>
<comment type="catalytic activity">
    <reaction evidence="7">
        <text>a peptidoglycan chain = a peptidoglycan chain with N-acetyl-1,6-anhydromuramyl-[peptide] at the reducing end + a peptidoglycan chain with N-acetylglucosamine at the non-reducing end.</text>
        <dbReference type="EC" id="4.2.2.29"/>
    </reaction>
</comment>
<organism evidence="9 10">
    <name type="scientific">Glutamicibacter protophormiae</name>
    <name type="common">Brevibacterium protophormiae</name>
    <dbReference type="NCBI Taxonomy" id="37930"/>
    <lineage>
        <taxon>Bacteria</taxon>
        <taxon>Bacillati</taxon>
        <taxon>Actinomycetota</taxon>
        <taxon>Actinomycetes</taxon>
        <taxon>Micrococcales</taxon>
        <taxon>Micrococcaceae</taxon>
        <taxon>Glutamicibacter</taxon>
    </lineage>
</organism>
<dbReference type="PANTHER" id="PTHR30518">
    <property type="entry name" value="ENDOLYTIC MUREIN TRANSGLYCOSYLASE"/>
    <property type="match status" value="1"/>
</dbReference>
<feature type="compositionally biased region" description="Basic and acidic residues" evidence="8">
    <location>
        <begin position="1"/>
        <end position="11"/>
    </location>
</feature>
<feature type="transmembrane region" description="Helical" evidence="7">
    <location>
        <begin position="119"/>
        <end position="139"/>
    </location>
</feature>
<dbReference type="EMBL" id="JAGIOJ010000001">
    <property type="protein sequence ID" value="MBP2399706.1"/>
    <property type="molecule type" value="Genomic_DNA"/>
</dbReference>
<gene>
    <name evidence="7" type="primary">mltG</name>
    <name evidence="9" type="ORF">JOF39_002787</name>
</gene>
<dbReference type="HAMAP" id="MF_02065">
    <property type="entry name" value="MltG"/>
    <property type="match status" value="1"/>
</dbReference>
<dbReference type="Gene3D" id="3.30.1490.480">
    <property type="entry name" value="Endolytic murein transglycosylase"/>
    <property type="match status" value="1"/>
</dbReference>
<name>A0ABS4XT60_GLUPR</name>
<comment type="subcellular location">
    <subcellularLocation>
        <location evidence="7">Cell membrane</location>
        <topology evidence="7">Single-pass membrane protein</topology>
    </subcellularLocation>
</comment>
<evidence type="ECO:0000256" key="1">
    <source>
        <dbReference type="ARBA" id="ARBA00022475"/>
    </source>
</evidence>
<evidence type="ECO:0000256" key="4">
    <source>
        <dbReference type="ARBA" id="ARBA00023136"/>
    </source>
</evidence>
<evidence type="ECO:0000256" key="5">
    <source>
        <dbReference type="ARBA" id="ARBA00023239"/>
    </source>
</evidence>
<feature type="region of interest" description="Disordered" evidence="8">
    <location>
        <begin position="56"/>
        <end position="113"/>
    </location>
</feature>
<evidence type="ECO:0000256" key="3">
    <source>
        <dbReference type="ARBA" id="ARBA00022989"/>
    </source>
</evidence>
<accession>A0ABS4XT60</accession>
<dbReference type="PANTHER" id="PTHR30518:SF2">
    <property type="entry name" value="ENDOLYTIC MUREIN TRANSGLYCOSYLASE"/>
    <property type="match status" value="1"/>
</dbReference>
<keyword evidence="4 7" id="KW-0472">Membrane</keyword>
<proteinExistence type="inferred from homology"/>
<dbReference type="NCBIfam" id="TIGR00247">
    <property type="entry name" value="endolytic transglycosylase MltG"/>
    <property type="match status" value="1"/>
</dbReference>
<keyword evidence="10" id="KW-1185">Reference proteome</keyword>
<comment type="function">
    <text evidence="7">Functions as a peptidoglycan terminase that cleaves nascent peptidoglycan strands endolytically to terminate their elongation.</text>
</comment>
<comment type="caution">
    <text evidence="9">The sequence shown here is derived from an EMBL/GenBank/DDBJ whole genome shotgun (WGS) entry which is preliminary data.</text>
</comment>
<feature type="compositionally biased region" description="Low complexity" evidence="8">
    <location>
        <begin position="22"/>
        <end position="38"/>
    </location>
</feature>
<evidence type="ECO:0000256" key="7">
    <source>
        <dbReference type="HAMAP-Rule" id="MF_02065"/>
    </source>
</evidence>
<dbReference type="EC" id="4.2.2.29" evidence="7"/>
<dbReference type="InterPro" id="IPR003770">
    <property type="entry name" value="MLTG-like"/>
</dbReference>
<keyword evidence="2 7" id="KW-0812">Transmembrane</keyword>
<keyword evidence="3 7" id="KW-1133">Transmembrane helix</keyword>
<dbReference type="Proteomes" id="UP001195422">
    <property type="component" value="Unassembled WGS sequence"/>
</dbReference>
<protein>
    <recommendedName>
        <fullName evidence="7">Endolytic murein transglycosylase</fullName>
        <ecNumber evidence="7">4.2.2.29</ecNumber>
    </recommendedName>
    <alternativeName>
        <fullName evidence="7">Peptidoglycan lytic transglycosylase</fullName>
    </alternativeName>
    <alternativeName>
        <fullName evidence="7">Peptidoglycan polymerization terminase</fullName>
    </alternativeName>
</protein>
<keyword evidence="1 7" id="KW-1003">Cell membrane</keyword>
<evidence type="ECO:0000256" key="2">
    <source>
        <dbReference type="ARBA" id="ARBA00022692"/>
    </source>
</evidence>
<feature type="region of interest" description="Disordered" evidence="8">
    <location>
        <begin position="1"/>
        <end position="38"/>
    </location>
</feature>
<evidence type="ECO:0000313" key="9">
    <source>
        <dbReference type="EMBL" id="MBP2399706.1"/>
    </source>
</evidence>
<reference evidence="9 10" key="1">
    <citation type="submission" date="2021-03" db="EMBL/GenBank/DDBJ databases">
        <title>Sequencing the genomes of 1000 actinobacteria strains.</title>
        <authorList>
            <person name="Klenk H.-P."/>
        </authorList>
    </citation>
    <scope>NUCLEOTIDE SEQUENCE [LARGE SCALE GENOMIC DNA]</scope>
    <source>
        <strain evidence="9 10">DSM 20168</strain>
    </source>
</reference>
<feature type="site" description="Important for catalytic activity" evidence="7">
    <location>
        <position position="334"/>
    </location>
</feature>
<dbReference type="RefSeq" id="WP_188948289.1">
    <property type="nucleotide sequence ID" value="NZ_BMPH01000006.1"/>
</dbReference>